<dbReference type="Proteomes" id="UP000238220">
    <property type="component" value="Unassembled WGS sequence"/>
</dbReference>
<name>A0A2S5TCC1_9GAMM</name>
<dbReference type="PANTHER" id="PTHR43968">
    <property type="match status" value="1"/>
</dbReference>
<evidence type="ECO:0000313" key="2">
    <source>
        <dbReference type="EMBL" id="PPE72478.1"/>
    </source>
</evidence>
<keyword evidence="3" id="KW-1185">Reference proteome</keyword>
<evidence type="ECO:0000259" key="1">
    <source>
        <dbReference type="PROSITE" id="PS50405"/>
    </source>
</evidence>
<dbReference type="Pfam" id="PF13417">
    <property type="entry name" value="GST_N_3"/>
    <property type="match status" value="1"/>
</dbReference>
<dbReference type="PANTHER" id="PTHR43968:SF6">
    <property type="entry name" value="GLUTATHIONE S-TRANSFERASE OMEGA"/>
    <property type="match status" value="1"/>
</dbReference>
<comment type="caution">
    <text evidence="2">The sequence shown here is derived from an EMBL/GenBank/DDBJ whole genome shotgun (WGS) entry which is preliminary data.</text>
</comment>
<gene>
    <name evidence="2" type="ORF">C3942_18210</name>
</gene>
<organism evidence="2 3">
    <name type="scientific">Solimonas fluminis</name>
    <dbReference type="NCBI Taxonomy" id="2086571"/>
    <lineage>
        <taxon>Bacteria</taxon>
        <taxon>Pseudomonadati</taxon>
        <taxon>Pseudomonadota</taxon>
        <taxon>Gammaproteobacteria</taxon>
        <taxon>Nevskiales</taxon>
        <taxon>Nevskiaceae</taxon>
        <taxon>Solimonas</taxon>
    </lineage>
</organism>
<dbReference type="EMBL" id="PSNW01000012">
    <property type="protein sequence ID" value="PPE72478.1"/>
    <property type="molecule type" value="Genomic_DNA"/>
</dbReference>
<reference evidence="2 3" key="1">
    <citation type="submission" date="2018-02" db="EMBL/GenBank/DDBJ databases">
        <title>Genome sequencing of Solimonas sp. HR-BB.</title>
        <authorList>
            <person name="Lee Y."/>
            <person name="Jeon C.O."/>
        </authorList>
    </citation>
    <scope>NUCLEOTIDE SEQUENCE [LARGE SCALE GENOMIC DNA]</scope>
    <source>
        <strain evidence="2 3">HR-BB</strain>
    </source>
</reference>
<dbReference type="InterPro" id="IPR010987">
    <property type="entry name" value="Glutathione-S-Trfase_C-like"/>
</dbReference>
<dbReference type="RefSeq" id="WP_104231794.1">
    <property type="nucleotide sequence ID" value="NZ_PSNW01000012.1"/>
</dbReference>
<dbReference type="InterPro" id="IPR004045">
    <property type="entry name" value="Glutathione_S-Trfase_N"/>
</dbReference>
<evidence type="ECO:0000313" key="3">
    <source>
        <dbReference type="Proteomes" id="UP000238220"/>
    </source>
</evidence>
<dbReference type="OrthoDB" id="508035at2"/>
<accession>A0A2S5TCC1</accession>
<dbReference type="PROSITE" id="PS50405">
    <property type="entry name" value="GST_CTER"/>
    <property type="match status" value="1"/>
</dbReference>
<feature type="domain" description="GST C-terminal" evidence="1">
    <location>
        <begin position="117"/>
        <end position="253"/>
    </location>
</feature>
<dbReference type="InterPro" id="IPR050983">
    <property type="entry name" value="GST_Omega/HSP26"/>
</dbReference>
<sequence length="373" mass="42418">MTRYRVYLSDVSYFSGKLECALRAKRIAYGRVPVSTDTLLNEVLPNTGWMKVPALCRDDGLWLYDSTPLLRWLDAEHPQRPLLPADPCRAFLSALVEDYCDEWQWRPAMFWRWAWPDNARYLGSRLGEELSRGTVHPAAGMALYFRMRQQRIFLRGDGVRRGNFDAIAALYPQALGWLEALLEKRRYLLGDRPSLVDIAWCGPMLRHYAQDPRPAALMAAQAPRVWAWVSRVWNSGSEDWSSAELDDFSDPAWDGVFADIGTAYLPYLHDNAAAVAAGRRRFSGEYGGIAYPELPAVRYRARCLATLQRDYAALAPEARQRVDRRLGPAIGGLLRRRSASDLPPIDSALARPRTVTAAQRLRYYFSGTPWDSE</sequence>
<dbReference type="InterPro" id="IPR036282">
    <property type="entry name" value="Glutathione-S-Trfase_C_sf"/>
</dbReference>
<dbReference type="Gene3D" id="3.40.30.10">
    <property type="entry name" value="Glutaredoxin"/>
    <property type="match status" value="1"/>
</dbReference>
<dbReference type="GO" id="GO:0005737">
    <property type="term" value="C:cytoplasm"/>
    <property type="evidence" value="ECO:0007669"/>
    <property type="project" value="TreeGrafter"/>
</dbReference>
<dbReference type="InterPro" id="IPR036249">
    <property type="entry name" value="Thioredoxin-like_sf"/>
</dbReference>
<dbReference type="SUPFAM" id="SSF47616">
    <property type="entry name" value="GST C-terminal domain-like"/>
    <property type="match status" value="1"/>
</dbReference>
<proteinExistence type="predicted"/>
<dbReference type="AlphaFoldDB" id="A0A2S5TCC1"/>
<protein>
    <recommendedName>
        <fullName evidence="1">GST C-terminal domain-containing protein</fullName>
    </recommendedName>
</protein>
<dbReference type="SUPFAM" id="SSF52833">
    <property type="entry name" value="Thioredoxin-like"/>
    <property type="match status" value="1"/>
</dbReference>
<dbReference type="Pfam" id="PF13410">
    <property type="entry name" value="GST_C_2"/>
    <property type="match status" value="1"/>
</dbReference>
<dbReference type="CDD" id="cd00299">
    <property type="entry name" value="GST_C_family"/>
    <property type="match status" value="1"/>
</dbReference>
<dbReference type="Gene3D" id="1.20.1050.10">
    <property type="match status" value="1"/>
</dbReference>